<feature type="signal peptide" evidence="1">
    <location>
        <begin position="1"/>
        <end position="22"/>
    </location>
</feature>
<organism evidence="2 3">
    <name type="scientific">Coprinopsis cinerea (strain Okayama-7 / 130 / ATCC MYA-4618 / FGSC 9003)</name>
    <name type="common">Inky cap fungus</name>
    <name type="synonym">Hormographiella aspergillata</name>
    <dbReference type="NCBI Taxonomy" id="240176"/>
    <lineage>
        <taxon>Eukaryota</taxon>
        <taxon>Fungi</taxon>
        <taxon>Dikarya</taxon>
        <taxon>Basidiomycota</taxon>
        <taxon>Agaricomycotina</taxon>
        <taxon>Agaricomycetes</taxon>
        <taxon>Agaricomycetidae</taxon>
        <taxon>Agaricales</taxon>
        <taxon>Agaricineae</taxon>
        <taxon>Psathyrellaceae</taxon>
        <taxon>Coprinopsis</taxon>
    </lineage>
</organism>
<dbReference type="KEGG" id="cci:CC1G_15748"/>
<evidence type="ECO:0000313" key="2">
    <source>
        <dbReference type="EMBL" id="EFI26825.1"/>
    </source>
</evidence>
<gene>
    <name evidence="2" type="ORF">CC1G_15748</name>
</gene>
<evidence type="ECO:0008006" key="4">
    <source>
        <dbReference type="Google" id="ProtNLM"/>
    </source>
</evidence>
<keyword evidence="1" id="KW-0732">Signal</keyword>
<dbReference type="VEuPathDB" id="FungiDB:CC1G_15748"/>
<evidence type="ECO:0000313" key="3">
    <source>
        <dbReference type="Proteomes" id="UP000001861"/>
    </source>
</evidence>
<dbReference type="OrthoDB" id="2686356at2759"/>
<evidence type="ECO:0000256" key="1">
    <source>
        <dbReference type="SAM" id="SignalP"/>
    </source>
</evidence>
<keyword evidence="3" id="KW-1185">Reference proteome</keyword>
<name>D6RQJ5_COPC7</name>
<dbReference type="AlphaFoldDB" id="D6RQJ5"/>
<dbReference type="STRING" id="240176.D6RQJ5"/>
<dbReference type="HOGENOM" id="CLU_101873_1_0_1"/>
<comment type="caution">
    <text evidence="2">The sequence shown here is derived from an EMBL/GenBank/DDBJ whole genome shotgun (WGS) entry which is preliminary data.</text>
</comment>
<accession>D6RQJ5</accession>
<dbReference type="Proteomes" id="UP000001861">
    <property type="component" value="Unassembled WGS sequence"/>
</dbReference>
<dbReference type="EMBL" id="AACS02000011">
    <property type="protein sequence ID" value="EFI26825.1"/>
    <property type="molecule type" value="Genomic_DNA"/>
</dbReference>
<reference evidence="2 3" key="1">
    <citation type="journal article" date="2010" name="Proc. Natl. Acad. Sci. U.S.A.">
        <title>Insights into evolution of multicellular fungi from the assembled chromosomes of the mushroom Coprinopsis cinerea (Coprinus cinereus).</title>
        <authorList>
            <person name="Stajich J.E."/>
            <person name="Wilke S.K."/>
            <person name="Ahren D."/>
            <person name="Au C.H."/>
            <person name="Birren B.W."/>
            <person name="Borodovsky M."/>
            <person name="Burns C."/>
            <person name="Canback B."/>
            <person name="Casselton L.A."/>
            <person name="Cheng C.K."/>
            <person name="Deng J."/>
            <person name="Dietrich F.S."/>
            <person name="Fargo D.C."/>
            <person name="Farman M.L."/>
            <person name="Gathman A.C."/>
            <person name="Goldberg J."/>
            <person name="Guigo R."/>
            <person name="Hoegger P.J."/>
            <person name="Hooker J.B."/>
            <person name="Huggins A."/>
            <person name="James T.Y."/>
            <person name="Kamada T."/>
            <person name="Kilaru S."/>
            <person name="Kodira C."/>
            <person name="Kues U."/>
            <person name="Kupfer D."/>
            <person name="Kwan H.S."/>
            <person name="Lomsadze A."/>
            <person name="Li W."/>
            <person name="Lilly W.W."/>
            <person name="Ma L.J."/>
            <person name="Mackey A.J."/>
            <person name="Manning G."/>
            <person name="Martin F."/>
            <person name="Muraguchi H."/>
            <person name="Natvig D.O."/>
            <person name="Palmerini H."/>
            <person name="Ramesh M.A."/>
            <person name="Rehmeyer C.J."/>
            <person name="Roe B.A."/>
            <person name="Shenoy N."/>
            <person name="Stanke M."/>
            <person name="Ter-Hovhannisyan V."/>
            <person name="Tunlid A."/>
            <person name="Velagapudi R."/>
            <person name="Vision T.J."/>
            <person name="Zeng Q."/>
            <person name="Zolan M.E."/>
            <person name="Pukkila P.J."/>
        </authorList>
    </citation>
    <scope>NUCLEOTIDE SEQUENCE [LARGE SCALE GENOMIC DNA]</scope>
    <source>
        <strain evidence="3">Okayama-7 / 130 / ATCC MYA-4618 / FGSC 9003</strain>
    </source>
</reference>
<proteinExistence type="predicted"/>
<dbReference type="InParanoid" id="D6RQJ5"/>
<dbReference type="RefSeq" id="XP_002910319.1">
    <property type="nucleotide sequence ID" value="XM_002910273.1"/>
</dbReference>
<sequence length="212" mass="23474">MFWNTCFTLFFSLSVAVRGVVSLPQTTPESNDEREVVNRILSLLGTKEIPEVVPSPNLPSLESLNITSLDLFKRALARFDSERAEAATQAESNPDLTRRYTPTCDGNGLNPYYAYVCYYYLWDLDSTPCVVPPFGSRFCHTTHGSGDVAWWGSTNGIGWDTTQSTCREVAAGGAWVLQNCQFPSWPGLTYFTGGTNAAWGNENLIVRIGSYN</sequence>
<feature type="chain" id="PRO_5003087506" description="Secreted protein" evidence="1">
    <location>
        <begin position="23"/>
        <end position="212"/>
    </location>
</feature>
<protein>
    <recommendedName>
        <fullName evidence="4">Secreted protein</fullName>
    </recommendedName>
</protein>
<dbReference type="GeneID" id="9379979"/>